<dbReference type="AlphaFoldDB" id="A0ABD6A0M7"/>
<reference evidence="1 2" key="1">
    <citation type="journal article" date="2019" name="Int. J. Syst. Evol. Microbiol.">
        <title>The Global Catalogue of Microorganisms (GCM) 10K type strain sequencing project: providing services to taxonomists for standard genome sequencing and annotation.</title>
        <authorList>
            <consortium name="The Broad Institute Genomics Platform"/>
            <consortium name="The Broad Institute Genome Sequencing Center for Infectious Disease"/>
            <person name="Wu L."/>
            <person name="Ma J."/>
        </authorList>
    </citation>
    <scope>NUCLEOTIDE SEQUENCE [LARGE SCALE GENOMIC DNA]</scope>
    <source>
        <strain evidence="1 2">GX21</strain>
    </source>
</reference>
<evidence type="ECO:0000313" key="1">
    <source>
        <dbReference type="EMBL" id="MFC7255952.1"/>
    </source>
</evidence>
<sequence length="48" mass="5251">MSHVTIKDDRLNRTVPVESAVGTIEIDLSGEEHTIVVPADASVTVEYR</sequence>
<accession>A0ABD6A0M7</accession>
<keyword evidence="2" id="KW-1185">Reference proteome</keyword>
<dbReference type="EMBL" id="JBHTAT010000001">
    <property type="protein sequence ID" value="MFC7255952.1"/>
    <property type="molecule type" value="Genomic_DNA"/>
</dbReference>
<gene>
    <name evidence="1" type="ORF">ACFQKE_11735</name>
</gene>
<organism evidence="1 2">
    <name type="scientific">Haloplanus litoreus</name>
    <dbReference type="NCBI Taxonomy" id="767515"/>
    <lineage>
        <taxon>Archaea</taxon>
        <taxon>Methanobacteriati</taxon>
        <taxon>Methanobacteriota</taxon>
        <taxon>Stenosarchaea group</taxon>
        <taxon>Halobacteria</taxon>
        <taxon>Halobacteriales</taxon>
        <taxon>Haloferacaceae</taxon>
        <taxon>Haloplanus</taxon>
    </lineage>
</organism>
<protein>
    <submittedName>
        <fullName evidence="1">Uncharacterized protein</fullName>
    </submittedName>
</protein>
<dbReference type="GeneID" id="96954332"/>
<name>A0ABD6A0M7_9EURY</name>
<dbReference type="Proteomes" id="UP001596434">
    <property type="component" value="Unassembled WGS sequence"/>
</dbReference>
<dbReference type="RefSeq" id="WP_379704350.1">
    <property type="nucleotide sequence ID" value="NZ_JBHTAT010000001.1"/>
</dbReference>
<comment type="caution">
    <text evidence="1">The sequence shown here is derived from an EMBL/GenBank/DDBJ whole genome shotgun (WGS) entry which is preliminary data.</text>
</comment>
<evidence type="ECO:0000313" key="2">
    <source>
        <dbReference type="Proteomes" id="UP001596434"/>
    </source>
</evidence>
<proteinExistence type="predicted"/>